<dbReference type="PANTHER" id="PTHR30061:SF50">
    <property type="entry name" value="MALTOSE_MALTODEXTRIN-BINDING PERIPLASMIC PROTEIN"/>
    <property type="match status" value="1"/>
</dbReference>
<evidence type="ECO:0000256" key="2">
    <source>
        <dbReference type="ARBA" id="ARBA00022448"/>
    </source>
</evidence>
<dbReference type="InterPro" id="IPR006059">
    <property type="entry name" value="SBP"/>
</dbReference>
<dbReference type="EMBL" id="MEZX01000002">
    <property type="protein sequence ID" value="OGD64532.1"/>
    <property type="molecule type" value="Genomic_DNA"/>
</dbReference>
<dbReference type="GO" id="GO:0042956">
    <property type="term" value="P:maltodextrin transmembrane transport"/>
    <property type="evidence" value="ECO:0007669"/>
    <property type="project" value="TreeGrafter"/>
</dbReference>
<comment type="caution">
    <text evidence="4">The sequence shown here is derived from an EMBL/GenBank/DDBJ whole genome shotgun (WGS) entry which is preliminary data.</text>
</comment>
<dbReference type="Gene3D" id="3.40.190.10">
    <property type="entry name" value="Periplasmic binding protein-like II"/>
    <property type="match status" value="1"/>
</dbReference>
<comment type="similarity">
    <text evidence="1">Belongs to the bacterial solute-binding protein 1 family.</text>
</comment>
<dbReference type="Pfam" id="PF01547">
    <property type="entry name" value="SBP_bac_1"/>
    <property type="match status" value="1"/>
</dbReference>
<dbReference type="STRING" id="1797471.A3A71_00545"/>
<dbReference type="Proteomes" id="UP000177481">
    <property type="component" value="Unassembled WGS sequence"/>
</dbReference>
<dbReference type="SUPFAM" id="SSF53850">
    <property type="entry name" value="Periplasmic binding protein-like II"/>
    <property type="match status" value="1"/>
</dbReference>
<evidence type="ECO:0000313" key="4">
    <source>
        <dbReference type="EMBL" id="OGD64532.1"/>
    </source>
</evidence>
<dbReference type="AlphaFoldDB" id="A0A1F5EAU9"/>
<evidence type="ECO:0000256" key="3">
    <source>
        <dbReference type="ARBA" id="ARBA00022729"/>
    </source>
</evidence>
<protein>
    <recommendedName>
        <fullName evidence="6">ABC transporter substrate-binding protein</fullName>
    </recommendedName>
</protein>
<dbReference type="GO" id="GO:1901982">
    <property type="term" value="F:maltose binding"/>
    <property type="evidence" value="ECO:0007669"/>
    <property type="project" value="TreeGrafter"/>
</dbReference>
<proteinExistence type="inferred from homology"/>
<accession>A0A1F5EAU9</accession>
<evidence type="ECO:0000313" key="5">
    <source>
        <dbReference type="Proteomes" id="UP000177481"/>
    </source>
</evidence>
<dbReference type="GO" id="GO:0055052">
    <property type="term" value="C:ATP-binding cassette (ABC) transporter complex, substrate-binding subunit-containing"/>
    <property type="evidence" value="ECO:0007669"/>
    <property type="project" value="TreeGrafter"/>
</dbReference>
<keyword evidence="2" id="KW-0813">Transport</keyword>
<name>A0A1F5EAU9_9BACT</name>
<reference evidence="4 5" key="1">
    <citation type="journal article" date="2016" name="Nat. Commun.">
        <title>Thousands of microbial genomes shed light on interconnected biogeochemical processes in an aquifer system.</title>
        <authorList>
            <person name="Anantharaman K."/>
            <person name="Brown C.T."/>
            <person name="Hug L.A."/>
            <person name="Sharon I."/>
            <person name="Castelle C.J."/>
            <person name="Probst A.J."/>
            <person name="Thomas B.C."/>
            <person name="Singh A."/>
            <person name="Wilkins M.J."/>
            <person name="Karaoz U."/>
            <person name="Brodie E.L."/>
            <person name="Williams K.H."/>
            <person name="Hubbard S.S."/>
            <person name="Banfield J.F."/>
        </authorList>
    </citation>
    <scope>NUCLEOTIDE SEQUENCE [LARGE SCALE GENOMIC DNA]</scope>
</reference>
<sequence length="454" mass="50111">MKRGLIILAGLGVLLILVVVFMNIFGGKTPDSKSALKVWLPFDEVATYKKISKEFQAKHSSIDLEFRYIDAKDAKDYEATVINAIADGEGPDIWLARFDWIPKHAAKSLPASSGGLTDAVTQLKVLVQSNIVDLNTYNGELYGVPLFADSLAIIYNSDFYRENSQNFSQKNLAFLDQYPKSWAELKRNVGLISSNSGATIKRSGLAMGTVKNTLAPADVLTAFLLQSNSTILSEDGKDVIFNLAAFKKGKPTFPTAEALSFYTSFASPKATNYSWNAAMGDPVEAFVAGKTGALIGYYSTLQAILDQDPTIWQKIIVTPMVQKNPKAERIDFVMGWTHLVNRDSTAPEAAWQYLSYLAQDTAQYDYAESTGRIEVAKRDRGLAERSEANMSRDEIFGAQFDTGQLFIKREWQLVDVVLQDAINQVIVSHRTAQNAIDSAASRFKVFLQDASVGQ</sequence>
<dbReference type="GO" id="GO:0015768">
    <property type="term" value="P:maltose transport"/>
    <property type="evidence" value="ECO:0007669"/>
    <property type="project" value="TreeGrafter"/>
</dbReference>
<keyword evidence="3" id="KW-0732">Signal</keyword>
<organism evidence="4 5">
    <name type="scientific">Candidatus Berkelbacteria bacterium RIFCSPLOWO2_01_FULL_50_28</name>
    <dbReference type="NCBI Taxonomy" id="1797471"/>
    <lineage>
        <taxon>Bacteria</taxon>
        <taxon>Candidatus Berkelbacteria</taxon>
    </lineage>
</organism>
<evidence type="ECO:0000256" key="1">
    <source>
        <dbReference type="ARBA" id="ARBA00008520"/>
    </source>
</evidence>
<dbReference type="PANTHER" id="PTHR30061">
    <property type="entry name" value="MALTOSE-BINDING PERIPLASMIC PROTEIN"/>
    <property type="match status" value="1"/>
</dbReference>
<gene>
    <name evidence="4" type="ORF">A3A71_00545</name>
</gene>
<evidence type="ECO:0008006" key="6">
    <source>
        <dbReference type="Google" id="ProtNLM"/>
    </source>
</evidence>